<gene>
    <name evidence="1" type="ORF">rCG_37054</name>
</gene>
<reference evidence="1 2" key="1">
    <citation type="submission" date="2005-07" db="EMBL/GenBank/DDBJ databases">
        <authorList>
            <person name="Mural R.J."/>
            <person name="Li P.W."/>
            <person name="Adams M.D."/>
            <person name="Amanatides P.G."/>
            <person name="Baden-Tillson H."/>
            <person name="Barnstead M."/>
            <person name="Chin S.H."/>
            <person name="Dew I."/>
            <person name="Evans C.A."/>
            <person name="Ferriera S."/>
            <person name="Flanigan M."/>
            <person name="Fosler C."/>
            <person name="Glodek A."/>
            <person name="Gu Z."/>
            <person name="Holt R.A."/>
            <person name="Jennings D."/>
            <person name="Kraft C.L."/>
            <person name="Lu F."/>
            <person name="Nguyen T."/>
            <person name="Nusskern D.R."/>
            <person name="Pfannkoch C.M."/>
            <person name="Sitter C."/>
            <person name="Sutton G.G."/>
            <person name="Venter J.C."/>
            <person name="Wang Z."/>
            <person name="Woodage T."/>
            <person name="Zheng X.H."/>
            <person name="Zhong F."/>
        </authorList>
    </citation>
    <scope>NUCLEOTIDE SEQUENCE [LARGE SCALE GENOMIC DNA]</scope>
    <source>
        <strain>BN</strain>
        <strain evidence="2">Sprague-Dawley</strain>
    </source>
</reference>
<proteinExistence type="predicted"/>
<dbReference type="Proteomes" id="UP000234681">
    <property type="component" value="Chromosome 15"/>
</dbReference>
<organism evidence="1 2">
    <name type="scientific">Rattus norvegicus</name>
    <name type="common">Rat</name>
    <dbReference type="NCBI Taxonomy" id="10116"/>
    <lineage>
        <taxon>Eukaryota</taxon>
        <taxon>Metazoa</taxon>
        <taxon>Chordata</taxon>
        <taxon>Craniata</taxon>
        <taxon>Vertebrata</taxon>
        <taxon>Euteleostomi</taxon>
        <taxon>Mammalia</taxon>
        <taxon>Eutheria</taxon>
        <taxon>Euarchontoglires</taxon>
        <taxon>Glires</taxon>
        <taxon>Rodentia</taxon>
        <taxon>Myomorpha</taxon>
        <taxon>Muroidea</taxon>
        <taxon>Muridae</taxon>
        <taxon>Murinae</taxon>
        <taxon>Rattus</taxon>
    </lineage>
</organism>
<evidence type="ECO:0000313" key="1">
    <source>
        <dbReference type="EMBL" id="EDM02336.1"/>
    </source>
</evidence>
<protein>
    <submittedName>
        <fullName evidence="1">RCG37054</fullName>
    </submittedName>
</protein>
<dbReference type="EMBL" id="CH473951">
    <property type="protein sequence ID" value="EDM02336.1"/>
    <property type="molecule type" value="Genomic_DNA"/>
</dbReference>
<sequence>MFSSLLLAGSHYLGGDHQYRHTE</sequence>
<dbReference type="AlphaFoldDB" id="A6HTX3"/>
<accession>A6HTX3</accession>
<evidence type="ECO:0000313" key="2">
    <source>
        <dbReference type="Proteomes" id="UP000234681"/>
    </source>
</evidence>
<name>A6HTX3_RAT</name>